<name>A0AAU7JKN8_9HYPH</name>
<dbReference type="InterPro" id="IPR023696">
    <property type="entry name" value="Ureohydrolase_dom_sf"/>
</dbReference>
<sequence>MAAERRASLAPKRAPVLTVLDLDGSQPGQPPIRDRIETGAAVRLDLRDMGRKLRLWAWDCDYAAFARRLPAPTAAPEIFLLGSGDYHHLTAALIERRAEPLTVIHFDNHPDWAWTYPRRHCGSWVNAALKMPHVGRVVTIGCCSNDLAKFDRNGQNLAALRSGRLEMHPWYRMPTAIDQDSAPVPGHTIAHGELAWTNLAGEDWTGFLAGLIARLPTDAIWITIDKDVLAREDAATNWDQGALPLHLLEQAIATLSRGRRVLGADLCGDYSRAGYRHPMKIAEAWLDQPRRAPGNLALNERTNARLLALLEDVL</sequence>
<dbReference type="EMBL" id="CP157484">
    <property type="protein sequence ID" value="XBO40730.1"/>
    <property type="molecule type" value="Genomic_DNA"/>
</dbReference>
<reference evidence="1" key="1">
    <citation type="submission" date="2024-05" db="EMBL/GenBank/DDBJ databases">
        <authorList>
            <person name="Kim S."/>
            <person name="Heo J."/>
            <person name="Choi H."/>
            <person name="Choi Y."/>
            <person name="Kwon S.-W."/>
            <person name="Kim Y."/>
        </authorList>
    </citation>
    <scope>NUCLEOTIDE SEQUENCE</scope>
    <source>
        <strain evidence="1">KACC 23698</strain>
    </source>
</reference>
<dbReference type="AlphaFoldDB" id="A0AAU7JKN8"/>
<accession>A0AAU7JKN8</accession>
<organism evidence="1">
    <name type="scientific">Alsobacter sp. KACC 23698</name>
    <dbReference type="NCBI Taxonomy" id="3149229"/>
    <lineage>
        <taxon>Bacteria</taxon>
        <taxon>Pseudomonadati</taxon>
        <taxon>Pseudomonadota</taxon>
        <taxon>Alphaproteobacteria</taxon>
        <taxon>Hyphomicrobiales</taxon>
        <taxon>Alsobacteraceae</taxon>
        <taxon>Alsobacter</taxon>
    </lineage>
</organism>
<gene>
    <name evidence="1" type="ORF">ABEG18_08180</name>
</gene>
<dbReference type="RefSeq" id="WP_406857584.1">
    <property type="nucleotide sequence ID" value="NZ_CP157484.1"/>
</dbReference>
<protein>
    <submittedName>
        <fullName evidence="1">Arginase</fullName>
    </submittedName>
</protein>
<proteinExistence type="predicted"/>
<dbReference type="SUPFAM" id="SSF52768">
    <property type="entry name" value="Arginase/deacetylase"/>
    <property type="match status" value="1"/>
</dbReference>
<evidence type="ECO:0000313" key="1">
    <source>
        <dbReference type="EMBL" id="XBO40730.1"/>
    </source>
</evidence>
<dbReference type="Gene3D" id="3.40.800.10">
    <property type="entry name" value="Ureohydrolase domain"/>
    <property type="match status" value="1"/>
</dbReference>